<gene>
    <name evidence="2" type="ORF">H2200_009822</name>
</gene>
<organism evidence="2 3">
    <name type="scientific">Cladophialophora chaetospira</name>
    <dbReference type="NCBI Taxonomy" id="386627"/>
    <lineage>
        <taxon>Eukaryota</taxon>
        <taxon>Fungi</taxon>
        <taxon>Dikarya</taxon>
        <taxon>Ascomycota</taxon>
        <taxon>Pezizomycotina</taxon>
        <taxon>Eurotiomycetes</taxon>
        <taxon>Chaetothyriomycetidae</taxon>
        <taxon>Chaetothyriales</taxon>
        <taxon>Herpotrichiellaceae</taxon>
        <taxon>Cladophialophora</taxon>
    </lineage>
</organism>
<keyword evidence="3" id="KW-1185">Reference proteome</keyword>
<accession>A0AA38X354</accession>
<proteinExistence type="predicted"/>
<evidence type="ECO:0000313" key="3">
    <source>
        <dbReference type="Proteomes" id="UP001172673"/>
    </source>
</evidence>
<dbReference type="EMBL" id="JAPDRK010000015">
    <property type="protein sequence ID" value="KAJ9605973.1"/>
    <property type="molecule type" value="Genomic_DNA"/>
</dbReference>
<name>A0AA38X354_9EURO</name>
<comment type="caution">
    <text evidence="2">The sequence shown here is derived from an EMBL/GenBank/DDBJ whole genome shotgun (WGS) entry which is preliminary data.</text>
</comment>
<evidence type="ECO:0000313" key="2">
    <source>
        <dbReference type="EMBL" id="KAJ9605973.1"/>
    </source>
</evidence>
<evidence type="ECO:0000256" key="1">
    <source>
        <dbReference type="SAM" id="MobiDB-lite"/>
    </source>
</evidence>
<sequence>MRGRQCGRQPTRKEVNEQLRRMIKRGKLMQLKLDSREIHGIGLDRPTLFNYWPLIKALFDPRTTSNARKLREDVGGLHSTSPFHSPKDDSTEIAAGHDSIISGTLADDGQCSDHTSSEDNHEQSAHVTDPREATGFDEGLDFPQEKSPTPLSSITLERCISELQSINDSGGSAYNSILEPVQIVATLDQVFANMSQSITRFLSLRPTSKLDTSGLTPYANKLSQSLCTVQGEQDRLAWKTCLSRIFNVVATENVLKAYAAAAINEWVIMDEYEHFMAPKITDDRDVLNVLRLYNPARFKNLEANFAEVDDGSRFTSKDRAGIDTYVIKNGHRHLLENPQIRGSSPFDDIHAIQYLKNEVDDTLPKVARGFTIRLYEVFCALYPDQSSLFESETEDKLKTTSSSKHRELMKLMKSAFFEALELKLNMMRSTSRYDSTFVTPGRPFSNASMECDDHALEGSPVQLCLRPRISAWSRSSGDREITTVVKARVLIKEDA</sequence>
<dbReference type="Proteomes" id="UP001172673">
    <property type="component" value="Unassembled WGS sequence"/>
</dbReference>
<reference evidence="2" key="1">
    <citation type="submission" date="2022-10" db="EMBL/GenBank/DDBJ databases">
        <title>Culturing micro-colonial fungi from biological soil crusts in the Mojave desert and describing Neophaeococcomyces mojavensis, and introducing the new genera and species Taxawa tesnikishii.</title>
        <authorList>
            <person name="Kurbessoian T."/>
            <person name="Stajich J.E."/>
        </authorList>
    </citation>
    <scope>NUCLEOTIDE SEQUENCE</scope>
    <source>
        <strain evidence="2">TK_41</strain>
    </source>
</reference>
<feature type="region of interest" description="Disordered" evidence="1">
    <location>
        <begin position="102"/>
        <end position="149"/>
    </location>
</feature>
<feature type="region of interest" description="Disordered" evidence="1">
    <location>
        <begin position="73"/>
        <end position="92"/>
    </location>
</feature>
<protein>
    <submittedName>
        <fullName evidence="2">Uncharacterized protein</fullName>
    </submittedName>
</protein>
<dbReference type="AlphaFoldDB" id="A0AA38X354"/>
<feature type="compositionally biased region" description="Basic and acidic residues" evidence="1">
    <location>
        <begin position="115"/>
        <end position="134"/>
    </location>
</feature>